<dbReference type="GO" id="GO:0051285">
    <property type="term" value="C:cell cortex of cell tip"/>
    <property type="evidence" value="ECO:0007669"/>
    <property type="project" value="EnsemblFungi"/>
</dbReference>
<keyword evidence="5 6" id="KW-0472">Membrane</keyword>
<feature type="region of interest" description="Disordered" evidence="8">
    <location>
        <begin position="611"/>
        <end position="692"/>
    </location>
</feature>
<gene>
    <name evidence="10" type="ORF">FOB60_005876</name>
</gene>
<dbReference type="GO" id="GO:0006886">
    <property type="term" value="P:intracellular protein transport"/>
    <property type="evidence" value="ECO:0007669"/>
    <property type="project" value="InterPro"/>
</dbReference>
<dbReference type="PIRSF" id="PIRSF002291">
    <property type="entry name" value="AP_complex_beta"/>
    <property type="match status" value="1"/>
</dbReference>
<evidence type="ECO:0000256" key="1">
    <source>
        <dbReference type="ARBA" id="ARBA00004308"/>
    </source>
</evidence>
<dbReference type="EMBL" id="JABWAB010000014">
    <property type="protein sequence ID" value="KAF6042677.1"/>
    <property type="molecule type" value="Genomic_DNA"/>
</dbReference>
<dbReference type="InterPro" id="IPR011989">
    <property type="entry name" value="ARM-like"/>
</dbReference>
<dbReference type="Proteomes" id="UP000590412">
    <property type="component" value="Unassembled WGS sequence"/>
</dbReference>
<dbReference type="GO" id="GO:0030276">
    <property type="term" value="F:clathrin binding"/>
    <property type="evidence" value="ECO:0007669"/>
    <property type="project" value="InterPro"/>
</dbReference>
<evidence type="ECO:0000256" key="2">
    <source>
        <dbReference type="ARBA" id="ARBA00006613"/>
    </source>
</evidence>
<dbReference type="InterPro" id="IPR016342">
    <property type="entry name" value="AP_complex_bsu_1_2_4"/>
</dbReference>
<comment type="subcellular location">
    <subcellularLocation>
        <location evidence="1">Endomembrane system</location>
    </subcellularLocation>
</comment>
<evidence type="ECO:0000256" key="3">
    <source>
        <dbReference type="ARBA" id="ARBA00022448"/>
    </source>
</evidence>
<comment type="function">
    <text evidence="6">Adaptins are components of the adaptor complexes which link clathrin to receptors in coated vesicles. Clathrin-associated protein complexes are believed to interact with the cytoplasmic tails of membrane proteins, leading to their selection and concentration.</text>
</comment>
<keyword evidence="4 6" id="KW-0653">Protein transport</keyword>
<dbReference type="SUPFAM" id="SSF48371">
    <property type="entry name" value="ARM repeat"/>
    <property type="match status" value="1"/>
</dbReference>
<dbReference type="InterPro" id="IPR002553">
    <property type="entry name" value="Clathrin/coatomer_adapt-like_N"/>
</dbReference>
<dbReference type="Gene3D" id="1.25.10.10">
    <property type="entry name" value="Leucine-rich Repeat Variant"/>
    <property type="match status" value="1"/>
</dbReference>
<keyword evidence="3 6" id="KW-0813">Transport</keyword>
<accession>A0A8X7T8Z5</accession>
<dbReference type="GO" id="GO:0032153">
    <property type="term" value="C:cell division site"/>
    <property type="evidence" value="ECO:0007669"/>
    <property type="project" value="EnsemblFungi"/>
</dbReference>
<dbReference type="InterPro" id="IPR026739">
    <property type="entry name" value="AP_beta"/>
</dbReference>
<dbReference type="InterPro" id="IPR016024">
    <property type="entry name" value="ARM-type_fold"/>
</dbReference>
<dbReference type="AlphaFoldDB" id="A0A8X7T8Z5"/>
<evidence type="ECO:0000256" key="5">
    <source>
        <dbReference type="ARBA" id="ARBA00023136"/>
    </source>
</evidence>
<dbReference type="Pfam" id="PF01602">
    <property type="entry name" value="Adaptin_N"/>
    <property type="match status" value="1"/>
</dbReference>
<feature type="domain" description="Clathrin/coatomer adaptor adaptin-like N-terminal" evidence="9">
    <location>
        <begin position="17"/>
        <end position="533"/>
    </location>
</feature>
<comment type="similarity">
    <text evidence="2 6">Belongs to the adaptor complexes large subunit family.</text>
</comment>
<feature type="compositionally biased region" description="Basic residues" evidence="8">
    <location>
        <begin position="639"/>
        <end position="648"/>
    </location>
</feature>
<feature type="compositionally biased region" description="Low complexity" evidence="8">
    <location>
        <begin position="628"/>
        <end position="637"/>
    </location>
</feature>
<sequence length="692" mass="78214">MSDAKLFTKSKSIELQAEIEQAFKKSKPVNRIKVVLRKLLANVILNNHEMAAMMKDVIALMKLDDLEIRKICCEYVVTYAHLSSDVQQAIPFLNRFKDEHSPILRGLAIRTMSSINLPAFMDLSFASVKKALRDKDPYVRRSAAYAIARLYQHDATRTERESLVDELNELLYDNDSVIISDALAALSSITERSKTLNLAIDKAHSLTLISLLKTANEWQQVYLLNSLMAYVPQTENEALDLIEAALPSLQHENSAVVLNAIKIIVYYSNYARNPELHFPILPKRIGASLNSLLAKPSETQFLVLRNVILLLLGKKNLVQFDIEMFYCRFDDPIYVKDTKLEIIYLLANEENIESVLDELEEYATEVDVAMARKAIRAFGNLAVKLENAADRCVEVLCDLFSTGITYIVQEAAVVVKNIVRRYPNRYNYAVDELTKYCKVFDEPDAKVSMIWMVGQFCKTIPNPKKHLSQLMASFTEDPIEVQLAVLTAVTKYYLVFPLDGEELLLDVLKWATEETSNPDVRDRGYIYWRLLSSEYASSSTNGFQENTKDIVFNQDPHIASENDSINPAILEELELNFGSLASIYLKPVQSVFRLAKHKHLVKSPALQLEQSSTSSREFASPKPSYIQSRTSSTSTNSKRGSHLGKHNFRNSGDDFSTRSFSPKPPVKENLGQKLSRKSSSVTGKIASKISNF</sequence>
<feature type="compositionally biased region" description="Polar residues" evidence="8">
    <location>
        <begin position="677"/>
        <end position="692"/>
    </location>
</feature>
<evidence type="ECO:0000313" key="10">
    <source>
        <dbReference type="EMBL" id="KAF6042677.1"/>
    </source>
</evidence>
<evidence type="ECO:0000256" key="4">
    <source>
        <dbReference type="ARBA" id="ARBA00022927"/>
    </source>
</evidence>
<evidence type="ECO:0000259" key="9">
    <source>
        <dbReference type="Pfam" id="PF01602"/>
    </source>
</evidence>
<comment type="caution">
    <text evidence="10">The sequence shown here is derived from an EMBL/GenBank/DDBJ whole genome shotgun (WGS) entry which is preliminary data.</text>
</comment>
<proteinExistence type="inferred from homology"/>
<protein>
    <recommendedName>
        <fullName evidence="6">AP complex subunit beta</fullName>
    </recommendedName>
</protein>
<evidence type="ECO:0000313" key="11">
    <source>
        <dbReference type="Proteomes" id="UP000590412"/>
    </source>
</evidence>
<evidence type="ECO:0000256" key="7">
    <source>
        <dbReference type="SAM" id="Coils"/>
    </source>
</evidence>
<keyword evidence="7" id="KW-0175">Coiled coil</keyword>
<reference evidence="10" key="1">
    <citation type="submission" date="2020-03" db="EMBL/GenBank/DDBJ databases">
        <title>FDA dAtabase for Regulatory Grade micrObial Sequences (FDA-ARGOS): Supporting development and validation of Infectious Disease Dx tests.</title>
        <authorList>
            <person name="Campos J."/>
            <person name="Goldberg B."/>
            <person name="Tallon L."/>
            <person name="Sadzewicz L."/>
            <person name="Vavikolanu K."/>
            <person name="Mehta A."/>
            <person name="Aluvathingal J."/>
            <person name="Nadendla S."/>
            <person name="Nandy P."/>
            <person name="Geyer C."/>
            <person name="Yan Y."/>
            <person name="Sichtig H."/>
        </authorList>
    </citation>
    <scope>NUCLEOTIDE SEQUENCE [LARGE SCALE GENOMIC DNA]</scope>
    <source>
        <strain evidence="10">FDAARGOS_652</strain>
    </source>
</reference>
<name>A0A8X7T8Z5_CANPA</name>
<evidence type="ECO:0000256" key="6">
    <source>
        <dbReference type="PIRNR" id="PIRNR002291"/>
    </source>
</evidence>
<feature type="coiled-coil region" evidence="7">
    <location>
        <begin position="345"/>
        <end position="372"/>
    </location>
</feature>
<dbReference type="PANTHER" id="PTHR11134">
    <property type="entry name" value="ADAPTOR COMPLEX SUBUNIT BETA FAMILY MEMBER"/>
    <property type="match status" value="1"/>
</dbReference>
<dbReference type="GO" id="GO:0016192">
    <property type="term" value="P:vesicle-mediated transport"/>
    <property type="evidence" value="ECO:0007669"/>
    <property type="project" value="InterPro"/>
</dbReference>
<dbReference type="GO" id="GO:0030122">
    <property type="term" value="C:AP-2 adaptor complex"/>
    <property type="evidence" value="ECO:0007669"/>
    <property type="project" value="EnsemblFungi"/>
</dbReference>
<evidence type="ECO:0000256" key="8">
    <source>
        <dbReference type="SAM" id="MobiDB-lite"/>
    </source>
</evidence>
<organism evidence="10 11">
    <name type="scientific">Candida parapsilosis</name>
    <name type="common">Yeast</name>
    <dbReference type="NCBI Taxonomy" id="5480"/>
    <lineage>
        <taxon>Eukaryota</taxon>
        <taxon>Fungi</taxon>
        <taxon>Dikarya</taxon>
        <taxon>Ascomycota</taxon>
        <taxon>Saccharomycotina</taxon>
        <taxon>Pichiomycetes</taxon>
        <taxon>Debaryomycetaceae</taxon>
        <taxon>Candida/Lodderomyces clade</taxon>
        <taxon>Candida</taxon>
    </lineage>
</organism>